<dbReference type="AlphaFoldDB" id="A0A1G7XHV3"/>
<name>A0A1G7XHV3_9FLAO</name>
<evidence type="ECO:0008006" key="4">
    <source>
        <dbReference type="Google" id="ProtNLM"/>
    </source>
</evidence>
<proteinExistence type="predicted"/>
<dbReference type="RefSeq" id="WP_093368195.1">
    <property type="nucleotide sequence ID" value="NZ_FNCW01000008.1"/>
</dbReference>
<dbReference type="Proteomes" id="UP000199296">
    <property type="component" value="Unassembled WGS sequence"/>
</dbReference>
<keyword evidence="3" id="KW-1185">Reference proteome</keyword>
<sequence length="293" mass="32925">MQNNYINFKKERDLGAIISDTFMFIREEYKPIFRLYLKHVGWLLLLVVAASTYYQYQSLSFTGNILEGGAENFLFELISTSGIALLLMLLSSLAYSALSITTINSIIKSYVKNEGVIKDEEVSQYIGLFFSRTLGSFVVYIVLIFIGFLLCILPGIYLFVPLTLIFPIIVFQEKSFSEAFSECFKLIRQNWWITFATLLIITILVSLISGLFSIPLVVISALETFTSLQEGAGTPGTANLASNWLYMTLYVLASLAQYILGLATLVSIALIYFNLNEFHNKTGTLEDIDRIGS</sequence>
<dbReference type="EMBL" id="FNCW01000008">
    <property type="protein sequence ID" value="SDG83706.1"/>
    <property type="molecule type" value="Genomic_DNA"/>
</dbReference>
<accession>A0A1G7XHV3</accession>
<feature type="transmembrane region" description="Helical" evidence="1">
    <location>
        <begin position="249"/>
        <end position="273"/>
    </location>
</feature>
<evidence type="ECO:0000313" key="2">
    <source>
        <dbReference type="EMBL" id="SDG83706.1"/>
    </source>
</evidence>
<feature type="transmembrane region" description="Helical" evidence="1">
    <location>
        <begin position="192"/>
        <end position="219"/>
    </location>
</feature>
<feature type="transmembrane region" description="Helical" evidence="1">
    <location>
        <begin position="35"/>
        <end position="56"/>
    </location>
</feature>
<feature type="transmembrane region" description="Helical" evidence="1">
    <location>
        <begin position="152"/>
        <end position="171"/>
    </location>
</feature>
<evidence type="ECO:0000256" key="1">
    <source>
        <dbReference type="SAM" id="Phobius"/>
    </source>
</evidence>
<gene>
    <name evidence="2" type="ORF">SAMN04488027_108121</name>
</gene>
<keyword evidence="1" id="KW-1133">Transmembrane helix</keyword>
<dbReference type="OrthoDB" id="1049480at2"/>
<keyword evidence="1" id="KW-0812">Transmembrane</keyword>
<feature type="transmembrane region" description="Helical" evidence="1">
    <location>
        <begin position="125"/>
        <end position="146"/>
    </location>
</feature>
<protein>
    <recommendedName>
        <fullName evidence="4">Membrane domain of glycerophosphoryl diester phosphodiesterase</fullName>
    </recommendedName>
</protein>
<organism evidence="2 3">
    <name type="scientific">Psychroflexus sediminis</name>
    <dbReference type="NCBI Taxonomy" id="470826"/>
    <lineage>
        <taxon>Bacteria</taxon>
        <taxon>Pseudomonadati</taxon>
        <taxon>Bacteroidota</taxon>
        <taxon>Flavobacteriia</taxon>
        <taxon>Flavobacteriales</taxon>
        <taxon>Flavobacteriaceae</taxon>
        <taxon>Psychroflexus</taxon>
    </lineage>
</organism>
<reference evidence="2 3" key="1">
    <citation type="submission" date="2016-10" db="EMBL/GenBank/DDBJ databases">
        <authorList>
            <person name="de Groot N.N."/>
        </authorList>
    </citation>
    <scope>NUCLEOTIDE SEQUENCE [LARGE SCALE GENOMIC DNA]</scope>
    <source>
        <strain evidence="2 3">DSM 19803</strain>
    </source>
</reference>
<dbReference type="STRING" id="470826.SAMN04488027_108121"/>
<keyword evidence="1" id="KW-0472">Membrane</keyword>
<evidence type="ECO:0000313" key="3">
    <source>
        <dbReference type="Proteomes" id="UP000199296"/>
    </source>
</evidence>
<feature type="transmembrane region" description="Helical" evidence="1">
    <location>
        <begin position="83"/>
        <end position="104"/>
    </location>
</feature>